<feature type="region of interest" description="Disordered" evidence="1">
    <location>
        <begin position="19"/>
        <end position="39"/>
    </location>
</feature>
<accession>A0A9W8Z677</accession>
<keyword evidence="3" id="KW-1185">Reference proteome</keyword>
<feature type="compositionally biased region" description="Polar residues" evidence="1">
    <location>
        <begin position="397"/>
        <end position="410"/>
    </location>
</feature>
<evidence type="ECO:0000313" key="2">
    <source>
        <dbReference type="EMBL" id="KAJ4398754.1"/>
    </source>
</evidence>
<dbReference type="EMBL" id="JAPEVA010000122">
    <property type="protein sequence ID" value="KAJ4398754.1"/>
    <property type="molecule type" value="Genomic_DNA"/>
</dbReference>
<feature type="compositionally biased region" description="Polar residues" evidence="1">
    <location>
        <begin position="801"/>
        <end position="816"/>
    </location>
</feature>
<sequence length="1068" mass="115957">MSTLGNRRIAFMPDWQGLGDRRRAHAPQPPVGIQPTQQSKEPIMMDAQDLRQIGAQLRQPNEFARLGTSADLRQMLNPPFQSPPQQAPSNADHLSYEPTSQATHGSDATRPDDISVRLLELVRSQGISLDGTMALSAHRHTSQSHRPPLTSQAEYAVQFPEVLQLVVSSNGSGPVVHREQFLSCFSAQRITYMQGQLASSIPYHEVFKGQHPLRWAVLAHALQYAAPPRQVMADFGGSPAPFWLPSQADYSLWDARDAEVLQAACLDNGIGVPWSLLDQMGSQAQLVLGQPPLLAPHGTQRIQDPPSQGMPPPALNHLLFQLKFQAYQYYPAEGIRELVSLRGDDRIEPADESVQIGQSMESLEEWTPLPDAPDEPLSQDGPLDQEAFAPIPLSFQPSAHSASLQQTEAATSLPLPAQEASEAQQNGEAAADPEPSSNAATATTQFAQTQEPQQSPAAQDSRATKAPRKKALKRIVFDPLAILRPRSDDDAKIRLATEEDRVAFTADISWFKPADPQAFHKIPETDEELELFVVYMLECMMDTSKAEDKKGPRSSFDNRWSKKAFKDKGWPVSLEAMEVICWIIVKMAWRYHRDGPAFLNLFDRLHHDKAEKNQDLTFFQRISVISTVLLISKSRVDTCCKHENLGSLVAFPLNILADCKANRPFNELRTATLAAGTEALKKKAEKEAKEAAAKQAVKEVTGDDQGASADADEATLQGGSEQEVEEEGNEVEGEEEVEKDEEYDADADADDDENQDDDGRDDEDGNDRAENSTGSSQPGANPSEETDRDNGGQSGRAGDADTSTGASKSSHANSHYHQAHAEQAPTAAPTTEVDTRGPSKLSAKDLTTPSAGALLQAQPSTARATTASPQHAPAATSGHSRKRSVKDLLEPTRSSKPSTSNDKVRRGPIGVFPAARTSTRNGTQVSFHSMGHLASIDATLGSGPSPRVFAASKSKASRKRSATSEHLGSKLPSAPKRSCNASHANSNDRTTYGTRRTITGPTVPPPTRTMAPLTSSPAPPTPLLTPPTKRRANETGLSDINTREKSARSVDRQIIAPKRRPVPPSSEG</sequence>
<feature type="compositionally biased region" description="Polar residues" evidence="1">
    <location>
        <begin position="857"/>
        <end position="869"/>
    </location>
</feature>
<feature type="region of interest" description="Disordered" evidence="1">
    <location>
        <begin position="397"/>
        <end position="470"/>
    </location>
</feature>
<organism evidence="2 3">
    <name type="scientific">Didymella pomorum</name>
    <dbReference type="NCBI Taxonomy" id="749634"/>
    <lineage>
        <taxon>Eukaryota</taxon>
        <taxon>Fungi</taxon>
        <taxon>Dikarya</taxon>
        <taxon>Ascomycota</taxon>
        <taxon>Pezizomycotina</taxon>
        <taxon>Dothideomycetes</taxon>
        <taxon>Pleosporomycetidae</taxon>
        <taxon>Pleosporales</taxon>
        <taxon>Pleosporineae</taxon>
        <taxon>Didymellaceae</taxon>
        <taxon>Didymella</taxon>
    </lineage>
</organism>
<feature type="region of interest" description="Disordered" evidence="1">
    <location>
        <begin position="694"/>
        <end position="1068"/>
    </location>
</feature>
<feature type="region of interest" description="Disordered" evidence="1">
    <location>
        <begin position="74"/>
        <end position="111"/>
    </location>
</feature>
<feature type="region of interest" description="Disordered" evidence="1">
    <location>
        <begin position="361"/>
        <end position="385"/>
    </location>
</feature>
<dbReference type="Proteomes" id="UP001140510">
    <property type="component" value="Unassembled WGS sequence"/>
</dbReference>
<feature type="compositionally biased region" description="Low complexity" evidence="1">
    <location>
        <begin position="821"/>
        <end position="832"/>
    </location>
</feature>
<gene>
    <name evidence="2" type="ORF">N0V91_009955</name>
</gene>
<feature type="compositionally biased region" description="Polar residues" evidence="1">
    <location>
        <begin position="892"/>
        <end position="901"/>
    </location>
</feature>
<feature type="compositionally biased region" description="Low complexity" evidence="1">
    <location>
        <begin position="439"/>
        <end position="454"/>
    </location>
</feature>
<dbReference type="OrthoDB" id="3794856at2759"/>
<feature type="compositionally biased region" description="Low complexity" evidence="1">
    <location>
        <begin position="989"/>
        <end position="1001"/>
    </location>
</feature>
<name>A0A9W8Z677_9PLEO</name>
<evidence type="ECO:0000313" key="3">
    <source>
        <dbReference type="Proteomes" id="UP001140510"/>
    </source>
</evidence>
<feature type="compositionally biased region" description="Acidic residues" evidence="1">
    <location>
        <begin position="722"/>
        <end position="765"/>
    </location>
</feature>
<feature type="compositionally biased region" description="Polar residues" evidence="1">
    <location>
        <begin position="979"/>
        <end position="988"/>
    </location>
</feature>
<reference evidence="2" key="1">
    <citation type="submission" date="2022-10" db="EMBL/GenBank/DDBJ databases">
        <title>Tapping the CABI collections for fungal endophytes: first genome assemblies for Collariella, Neodidymelliopsis, Ascochyta clinopodiicola, Didymella pomorum, Didymosphaeria variabile, Neocosmospora piperis and Neocucurbitaria cava.</title>
        <authorList>
            <person name="Hill R."/>
        </authorList>
    </citation>
    <scope>NUCLEOTIDE SEQUENCE</scope>
    <source>
        <strain evidence="2">IMI 355091</strain>
    </source>
</reference>
<dbReference type="AlphaFoldDB" id="A0A9W8Z677"/>
<protein>
    <submittedName>
        <fullName evidence="2">Uncharacterized protein</fullName>
    </submittedName>
</protein>
<feature type="compositionally biased region" description="Polar residues" evidence="1">
    <location>
        <begin position="916"/>
        <end position="927"/>
    </location>
</feature>
<proteinExistence type="predicted"/>
<evidence type="ECO:0000256" key="1">
    <source>
        <dbReference type="SAM" id="MobiDB-lite"/>
    </source>
</evidence>
<feature type="compositionally biased region" description="Basic and acidic residues" evidence="1">
    <location>
        <begin position="1041"/>
        <end position="1051"/>
    </location>
</feature>
<comment type="caution">
    <text evidence="2">The sequence shown here is derived from an EMBL/GenBank/DDBJ whole genome shotgun (WGS) entry which is preliminary data.</text>
</comment>
<feature type="compositionally biased region" description="Polar residues" evidence="1">
    <location>
        <begin position="97"/>
        <end position="106"/>
    </location>
</feature>